<keyword evidence="11 12" id="KW-0998">Cell outer membrane</keyword>
<feature type="signal peptide" evidence="16">
    <location>
        <begin position="1"/>
        <end position="31"/>
    </location>
</feature>
<comment type="subcellular location">
    <subcellularLocation>
        <location evidence="1 12">Cell outer membrane</location>
        <topology evidence="1 12">Multi-pass membrane protein</topology>
    </subcellularLocation>
</comment>
<dbReference type="InterPro" id="IPR036942">
    <property type="entry name" value="Beta-barrel_TonB_sf"/>
</dbReference>
<keyword evidence="6 16" id="KW-0732">Signal</keyword>
<keyword evidence="19" id="KW-0675">Receptor</keyword>
<dbReference type="InterPro" id="IPR012910">
    <property type="entry name" value="Plug_dom"/>
</dbReference>
<dbReference type="Proteomes" id="UP000783253">
    <property type="component" value="Unassembled WGS sequence"/>
</dbReference>
<evidence type="ECO:0000256" key="1">
    <source>
        <dbReference type="ARBA" id="ARBA00004571"/>
    </source>
</evidence>
<comment type="caution">
    <text evidence="19">The sequence shown here is derived from an EMBL/GenBank/DDBJ whole genome shotgun (WGS) entry which is preliminary data.</text>
</comment>
<feature type="domain" description="TonB-dependent receptor-like beta-barrel" evidence="17">
    <location>
        <begin position="303"/>
        <end position="874"/>
    </location>
</feature>
<evidence type="ECO:0000256" key="13">
    <source>
        <dbReference type="PROSITE-ProRule" id="PRU10144"/>
    </source>
</evidence>
<evidence type="ECO:0000256" key="8">
    <source>
        <dbReference type="ARBA" id="ARBA00023065"/>
    </source>
</evidence>
<keyword evidence="10 12" id="KW-0472">Membrane</keyword>
<organism evidence="19 20">
    <name type="scientific">Qipengyuania polymorpha</name>
    <dbReference type="NCBI Taxonomy" id="2867234"/>
    <lineage>
        <taxon>Bacteria</taxon>
        <taxon>Pseudomonadati</taxon>
        <taxon>Pseudomonadota</taxon>
        <taxon>Alphaproteobacteria</taxon>
        <taxon>Sphingomonadales</taxon>
        <taxon>Erythrobacteraceae</taxon>
        <taxon>Qipengyuania</taxon>
    </lineage>
</organism>
<keyword evidence="4" id="KW-0410">Iron transport</keyword>
<evidence type="ECO:0000313" key="19">
    <source>
        <dbReference type="EMBL" id="MBX7457881.1"/>
    </source>
</evidence>
<dbReference type="PROSITE" id="PS01156">
    <property type="entry name" value="TONB_DEPENDENT_REC_2"/>
    <property type="match status" value="1"/>
</dbReference>
<dbReference type="SUPFAM" id="SSF56935">
    <property type="entry name" value="Porins"/>
    <property type="match status" value="1"/>
</dbReference>
<evidence type="ECO:0000256" key="7">
    <source>
        <dbReference type="ARBA" id="ARBA00023004"/>
    </source>
</evidence>
<evidence type="ECO:0000256" key="9">
    <source>
        <dbReference type="ARBA" id="ARBA00023077"/>
    </source>
</evidence>
<evidence type="ECO:0000256" key="2">
    <source>
        <dbReference type="ARBA" id="ARBA00022448"/>
    </source>
</evidence>
<evidence type="ECO:0000256" key="11">
    <source>
        <dbReference type="ARBA" id="ARBA00023237"/>
    </source>
</evidence>
<protein>
    <submittedName>
        <fullName evidence="19">TonB-dependent receptor</fullName>
    </submittedName>
</protein>
<proteinExistence type="inferred from homology"/>
<feature type="region of interest" description="Disordered" evidence="15">
    <location>
        <begin position="34"/>
        <end position="54"/>
    </location>
</feature>
<evidence type="ECO:0000313" key="20">
    <source>
        <dbReference type="Proteomes" id="UP000783253"/>
    </source>
</evidence>
<dbReference type="PANTHER" id="PTHR32552">
    <property type="entry name" value="FERRICHROME IRON RECEPTOR-RELATED"/>
    <property type="match status" value="1"/>
</dbReference>
<evidence type="ECO:0000256" key="15">
    <source>
        <dbReference type="SAM" id="MobiDB-lite"/>
    </source>
</evidence>
<gene>
    <name evidence="19" type="ORF">K3152_06455</name>
</gene>
<dbReference type="InterPro" id="IPR039426">
    <property type="entry name" value="TonB-dep_rcpt-like"/>
</dbReference>
<evidence type="ECO:0000256" key="3">
    <source>
        <dbReference type="ARBA" id="ARBA00022452"/>
    </source>
</evidence>
<dbReference type="Gene3D" id="2.40.170.20">
    <property type="entry name" value="TonB-dependent receptor, beta-barrel domain"/>
    <property type="match status" value="3"/>
</dbReference>
<dbReference type="InterPro" id="IPR000531">
    <property type="entry name" value="Beta-barrel_TonB"/>
</dbReference>
<accession>A0ABS7IWH6</accession>
<dbReference type="EMBL" id="JAIGNK010000002">
    <property type="protein sequence ID" value="MBX7457881.1"/>
    <property type="molecule type" value="Genomic_DNA"/>
</dbReference>
<keyword evidence="20" id="KW-1185">Reference proteome</keyword>
<keyword evidence="2 12" id="KW-0813">Transport</keyword>
<comment type="similarity">
    <text evidence="12 14">Belongs to the TonB-dependent receptor family.</text>
</comment>
<evidence type="ECO:0000256" key="14">
    <source>
        <dbReference type="RuleBase" id="RU003357"/>
    </source>
</evidence>
<keyword evidence="3 12" id="KW-1134">Transmembrane beta strand</keyword>
<feature type="short sequence motif" description="TonB C-terminal box" evidence="13">
    <location>
        <begin position="894"/>
        <end position="911"/>
    </location>
</feature>
<dbReference type="Pfam" id="PF00593">
    <property type="entry name" value="TonB_dep_Rec_b-barrel"/>
    <property type="match status" value="1"/>
</dbReference>
<evidence type="ECO:0000256" key="5">
    <source>
        <dbReference type="ARBA" id="ARBA00022692"/>
    </source>
</evidence>
<dbReference type="PROSITE" id="PS52016">
    <property type="entry name" value="TONB_DEPENDENT_REC_3"/>
    <property type="match status" value="1"/>
</dbReference>
<keyword evidence="8" id="KW-0406">Ion transport</keyword>
<evidence type="ECO:0000256" key="4">
    <source>
        <dbReference type="ARBA" id="ARBA00022496"/>
    </source>
</evidence>
<dbReference type="PANTHER" id="PTHR32552:SF81">
    <property type="entry name" value="TONB-DEPENDENT OUTER MEMBRANE RECEPTOR"/>
    <property type="match status" value="1"/>
</dbReference>
<evidence type="ECO:0000256" key="16">
    <source>
        <dbReference type="SAM" id="SignalP"/>
    </source>
</evidence>
<keyword evidence="5 12" id="KW-0812">Transmembrane</keyword>
<evidence type="ECO:0000256" key="6">
    <source>
        <dbReference type="ARBA" id="ARBA00022729"/>
    </source>
</evidence>
<sequence>MKFTASGRSAAVRSALLVGTAALAIPSVAAAQEEGQEQAAQYDDAEEQAESPDPNVIVVTATKREQTLQEVPVAVSVTTAETIERAQIRDIADLATVVPSLRVSQNQSAFATSYSVRGFGTDGNNIGLEPSVAMFVDGVYRSRAISQISDLPDIQRVEVLRGPQSTLFGKNASAGVISIVTKKPEFEFNGMVEASYGNYDAKVVKGYVTGPISDSIAFSAGAGWNNRDGFLTNGFNGEDVNDRNRWFTRGQLLFDNGGPLQARIIADYDEIEERCCGVVNVLPSAETGLIQSPFIGGQINDFQDNPDGDVIFTDVDPVNRIKNKGVSGQLDYEFGAVTATSITAYRETSLSADQDVDFTSASLATGANIGQADIDTFTQELRFSSDFDGPFNFLLGGYYFDERVDTSDQIVYGSDFRTFADLGFQSATGCFVGAPTCQSIGTLEATLGALNGADYTGQFFAEGQGFFNNIVQDNEAYSIFGNIDFEIVDNLVLTLGANYTKDKKQIVTNSQSTDVFSNVDLVASGNTAIYQQGVALGAGQALGLPAGTLATADQINALIGVIGLPTFQALIAGPAQAFADANDTNPAVNPLLGLREFQFLPPLQNCPNAVEDCATNDDDWSWNARLAYELSPTLNVYASWATGYKAPSFNLSRDSRPLPGDFASLVSQGLAVNNLRPGTRFAEAENSEVYEIGIKGNWDYAAANLTVFQQTIDDFQANTFVGSSFVLSNAGKQETFGVEFDGNVRPTDSLTLNVAMTYLDAVYDSFEGSAVGDLSGRPVAGVPELSAVFGAVWNKEINDAGDRFILAGDFSYQSQVPALDGFPNFIDDSDPANPDYGPALAIAQFYTREVNSMNASATYAMANGLELTVWGRNLLDDRYITTFFPAVAQGEAISGYPNQPRTYGVAAKFKF</sequence>
<evidence type="ECO:0000259" key="17">
    <source>
        <dbReference type="Pfam" id="PF00593"/>
    </source>
</evidence>
<feature type="chain" id="PRO_5046741999" evidence="16">
    <location>
        <begin position="32"/>
        <end position="911"/>
    </location>
</feature>
<name>A0ABS7IWH6_9SPHN</name>
<keyword evidence="7" id="KW-0408">Iron</keyword>
<keyword evidence="9 14" id="KW-0798">TonB box</keyword>
<feature type="domain" description="TonB-dependent receptor plug" evidence="18">
    <location>
        <begin position="68"/>
        <end position="176"/>
    </location>
</feature>
<evidence type="ECO:0000256" key="12">
    <source>
        <dbReference type="PROSITE-ProRule" id="PRU01360"/>
    </source>
</evidence>
<dbReference type="Pfam" id="PF07715">
    <property type="entry name" value="Plug"/>
    <property type="match status" value="1"/>
</dbReference>
<dbReference type="InterPro" id="IPR010917">
    <property type="entry name" value="TonB_rcpt_CS"/>
</dbReference>
<evidence type="ECO:0000256" key="10">
    <source>
        <dbReference type="ARBA" id="ARBA00023136"/>
    </source>
</evidence>
<evidence type="ECO:0000259" key="18">
    <source>
        <dbReference type="Pfam" id="PF07715"/>
    </source>
</evidence>
<dbReference type="RefSeq" id="WP_221573298.1">
    <property type="nucleotide sequence ID" value="NZ_JAIGNK010000002.1"/>
</dbReference>
<reference evidence="19 20" key="1">
    <citation type="submission" date="2021-08" db="EMBL/GenBank/DDBJ databases">
        <title>Comparative Genomics Analysis of the Genus Qipengyuania Reveals Extensive Genetic Diversity and Metabolic Versatility, Including the Description of Fifteen Novel Species.</title>
        <authorList>
            <person name="Liu Y."/>
        </authorList>
    </citation>
    <scope>NUCLEOTIDE SEQUENCE [LARGE SCALE GENOMIC DNA]</scope>
    <source>
        <strain evidence="19 20">1NDH17</strain>
    </source>
</reference>